<dbReference type="Proteomes" id="UP001160148">
    <property type="component" value="Unassembled WGS sequence"/>
</dbReference>
<sequence>MLDTGSKKISILRHGRYIGDLSPSKFSTPKRTRANINLIKKDVKILRKKNKILKQINSRLEKRVCTLENIVNDLEKKMLVSENAVKHLKVLNSVVLENIVSGDLKKK</sequence>
<dbReference type="Pfam" id="PF11186">
    <property type="entry name" value="DUF2972"/>
    <property type="match status" value="1"/>
</dbReference>
<dbReference type="InterPro" id="IPR021353">
    <property type="entry name" value="DUF2972"/>
</dbReference>
<dbReference type="AlphaFoldDB" id="A0AAV0Y4M1"/>
<dbReference type="EMBL" id="CARXXK010001381">
    <property type="protein sequence ID" value="CAI6375884.1"/>
    <property type="molecule type" value="Genomic_DNA"/>
</dbReference>
<name>A0AAV0Y4M1_9HEMI</name>
<accession>A0AAV0Y4M1</accession>
<evidence type="ECO:0000313" key="2">
    <source>
        <dbReference type="Proteomes" id="UP001160148"/>
    </source>
</evidence>
<protein>
    <submittedName>
        <fullName evidence="1">Uncharacterized protein</fullName>
    </submittedName>
</protein>
<proteinExistence type="predicted"/>
<keyword evidence="2" id="KW-1185">Reference proteome</keyword>
<comment type="caution">
    <text evidence="1">The sequence shown here is derived from an EMBL/GenBank/DDBJ whole genome shotgun (WGS) entry which is preliminary data.</text>
</comment>
<gene>
    <name evidence="1" type="ORF">MEUPH1_LOCUS29327</name>
</gene>
<organism evidence="1 2">
    <name type="scientific">Macrosiphum euphorbiae</name>
    <name type="common">potato aphid</name>
    <dbReference type="NCBI Taxonomy" id="13131"/>
    <lineage>
        <taxon>Eukaryota</taxon>
        <taxon>Metazoa</taxon>
        <taxon>Ecdysozoa</taxon>
        <taxon>Arthropoda</taxon>
        <taxon>Hexapoda</taxon>
        <taxon>Insecta</taxon>
        <taxon>Pterygota</taxon>
        <taxon>Neoptera</taxon>
        <taxon>Paraneoptera</taxon>
        <taxon>Hemiptera</taxon>
        <taxon>Sternorrhyncha</taxon>
        <taxon>Aphidomorpha</taxon>
        <taxon>Aphidoidea</taxon>
        <taxon>Aphididae</taxon>
        <taxon>Macrosiphini</taxon>
        <taxon>Macrosiphum</taxon>
    </lineage>
</organism>
<reference evidence="1 2" key="1">
    <citation type="submission" date="2023-01" db="EMBL/GenBank/DDBJ databases">
        <authorList>
            <person name="Whitehead M."/>
        </authorList>
    </citation>
    <scope>NUCLEOTIDE SEQUENCE [LARGE SCALE GENOMIC DNA]</scope>
</reference>
<evidence type="ECO:0000313" key="1">
    <source>
        <dbReference type="EMBL" id="CAI6375884.1"/>
    </source>
</evidence>